<evidence type="ECO:0000256" key="2">
    <source>
        <dbReference type="SAM" id="SignalP"/>
    </source>
</evidence>
<keyword evidence="2" id="KW-0732">Signal</keyword>
<keyword evidence="4" id="KW-1185">Reference proteome</keyword>
<feature type="signal peptide" evidence="2">
    <location>
        <begin position="1"/>
        <end position="20"/>
    </location>
</feature>
<feature type="compositionally biased region" description="Low complexity" evidence="1">
    <location>
        <begin position="81"/>
        <end position="116"/>
    </location>
</feature>
<accession>A0A9W8P7H0</accession>
<dbReference type="AlphaFoldDB" id="A0A9W8P7H0"/>
<gene>
    <name evidence="3" type="ORF">DFH05DRAFT_1473287</name>
</gene>
<organism evidence="3 4">
    <name type="scientific">Lentinula detonsa</name>
    <dbReference type="NCBI Taxonomy" id="2804962"/>
    <lineage>
        <taxon>Eukaryota</taxon>
        <taxon>Fungi</taxon>
        <taxon>Dikarya</taxon>
        <taxon>Basidiomycota</taxon>
        <taxon>Agaricomycotina</taxon>
        <taxon>Agaricomycetes</taxon>
        <taxon>Agaricomycetidae</taxon>
        <taxon>Agaricales</taxon>
        <taxon>Marasmiineae</taxon>
        <taxon>Omphalotaceae</taxon>
        <taxon>Lentinula</taxon>
    </lineage>
</organism>
<sequence>MKFFTCVSFFLLLMTGTTTTVNAVASTATGACSRLHKFTFKVNVGDTCNFWDHQGHVADGTCQKREGVHIFRKLTCVQAGGNSTSGAASPSATPSSAAVLPSSTVSTDTSGTSSTGDGTGSDGTGSDGMGSDGTS</sequence>
<name>A0A9W8P7H0_9AGAR</name>
<dbReference type="PROSITE" id="PS51257">
    <property type="entry name" value="PROKAR_LIPOPROTEIN"/>
    <property type="match status" value="1"/>
</dbReference>
<dbReference type="Proteomes" id="UP001142393">
    <property type="component" value="Unassembled WGS sequence"/>
</dbReference>
<evidence type="ECO:0000313" key="4">
    <source>
        <dbReference type="Proteomes" id="UP001142393"/>
    </source>
</evidence>
<reference evidence="3 4" key="1">
    <citation type="journal article" date="2023" name="Proc. Natl. Acad. Sci. U.S.A.">
        <title>A global phylogenomic analysis of the shiitake genus Lentinula.</title>
        <authorList>
            <person name="Sierra-Patev S."/>
            <person name="Min B."/>
            <person name="Naranjo-Ortiz M."/>
            <person name="Looney B."/>
            <person name="Konkel Z."/>
            <person name="Slot J.C."/>
            <person name="Sakamoto Y."/>
            <person name="Steenwyk J.L."/>
            <person name="Rokas A."/>
            <person name="Carro J."/>
            <person name="Camarero S."/>
            <person name="Ferreira P."/>
            <person name="Molpeceres G."/>
            <person name="Ruiz-Duenas F.J."/>
            <person name="Serrano A."/>
            <person name="Henrissat B."/>
            <person name="Drula E."/>
            <person name="Hughes K.W."/>
            <person name="Mata J.L."/>
            <person name="Ishikawa N.K."/>
            <person name="Vargas-Isla R."/>
            <person name="Ushijima S."/>
            <person name="Smith C.A."/>
            <person name="Donoghue J."/>
            <person name="Ahrendt S."/>
            <person name="Andreopoulos W."/>
            <person name="He G."/>
            <person name="LaButti K."/>
            <person name="Lipzen A."/>
            <person name="Ng V."/>
            <person name="Riley R."/>
            <person name="Sandor L."/>
            <person name="Barry K."/>
            <person name="Martinez A.T."/>
            <person name="Xiao Y."/>
            <person name="Gibbons J.G."/>
            <person name="Terashima K."/>
            <person name="Grigoriev I.V."/>
            <person name="Hibbett D."/>
        </authorList>
    </citation>
    <scope>NUCLEOTIDE SEQUENCE [LARGE SCALE GENOMIC DNA]</scope>
    <source>
        <strain evidence="3 4">TFB7810</strain>
    </source>
</reference>
<feature type="compositionally biased region" description="Gly residues" evidence="1">
    <location>
        <begin position="117"/>
        <end position="135"/>
    </location>
</feature>
<dbReference type="EMBL" id="JANVFU010000002">
    <property type="protein sequence ID" value="KAJ3748592.1"/>
    <property type="molecule type" value="Genomic_DNA"/>
</dbReference>
<feature type="chain" id="PRO_5040939753" evidence="2">
    <location>
        <begin position="21"/>
        <end position="135"/>
    </location>
</feature>
<evidence type="ECO:0000256" key="1">
    <source>
        <dbReference type="SAM" id="MobiDB-lite"/>
    </source>
</evidence>
<evidence type="ECO:0000313" key="3">
    <source>
        <dbReference type="EMBL" id="KAJ3748592.1"/>
    </source>
</evidence>
<protein>
    <submittedName>
        <fullName evidence="3">Uncharacterized protein</fullName>
    </submittedName>
</protein>
<comment type="caution">
    <text evidence="3">The sequence shown here is derived from an EMBL/GenBank/DDBJ whole genome shotgun (WGS) entry which is preliminary data.</text>
</comment>
<feature type="region of interest" description="Disordered" evidence="1">
    <location>
        <begin position="81"/>
        <end position="135"/>
    </location>
</feature>
<proteinExistence type="predicted"/>